<feature type="compositionally biased region" description="Basic residues" evidence="1">
    <location>
        <begin position="284"/>
        <end position="295"/>
    </location>
</feature>
<accession>A0A7W5VFR3</accession>
<feature type="compositionally biased region" description="Low complexity" evidence="1">
    <location>
        <begin position="30"/>
        <end position="43"/>
    </location>
</feature>
<feature type="region of interest" description="Disordered" evidence="1">
    <location>
        <begin position="269"/>
        <end position="337"/>
    </location>
</feature>
<dbReference type="AlphaFoldDB" id="A0A7W5VFR3"/>
<keyword evidence="3" id="KW-1185">Reference proteome</keyword>
<evidence type="ECO:0000313" key="3">
    <source>
        <dbReference type="Proteomes" id="UP000579945"/>
    </source>
</evidence>
<comment type="caution">
    <text evidence="2">The sequence shown here is derived from an EMBL/GenBank/DDBJ whole genome shotgun (WGS) entry which is preliminary data.</text>
</comment>
<evidence type="ECO:0000256" key="1">
    <source>
        <dbReference type="SAM" id="MobiDB-lite"/>
    </source>
</evidence>
<name>A0A7W5VFR3_9ACTN</name>
<sequence>MAARRSSDASPTRRWPNSLSRARGAVADQASSSPSAPVTPALAHAAPRQTAQGPRRAWSKGPEFTALQQRDSRHCTAKGVAAHCPCEECLEARRAKDRDYLARKRRPTDPIPASPVQRHLRWLEADGAKRTAIATTDGVSLGLVRQLLNGACDQLERAHAKALLAFTADSCLERANQTGSRGRPTSPDNERVDITSTLELLADLDARGFGRAWVSRELGYAGGLQLDRRRISRRLADAIADLHTQVGSLRSPVIGRTQRVPSLAEIQAGTVPAVPQLRSPAPSPRRHRRPSRRPAHHDEERSTTERRCPRYRSTRTRADLYRNPTTGDGLSPWCKPCHNEIGFQPVRP</sequence>
<gene>
    <name evidence="2" type="ORF">FHR33_010049</name>
</gene>
<dbReference type="GeneID" id="95395979"/>
<dbReference type="RefSeq" id="WP_183663149.1">
    <property type="nucleotide sequence ID" value="NZ_JACIBV010000003.1"/>
</dbReference>
<feature type="compositionally biased region" description="Basic and acidic residues" evidence="1">
    <location>
        <begin position="296"/>
        <end position="308"/>
    </location>
</feature>
<organism evidence="2 3">
    <name type="scientific">Nonomuraea dietziae</name>
    <dbReference type="NCBI Taxonomy" id="65515"/>
    <lineage>
        <taxon>Bacteria</taxon>
        <taxon>Bacillati</taxon>
        <taxon>Actinomycetota</taxon>
        <taxon>Actinomycetes</taxon>
        <taxon>Streptosporangiales</taxon>
        <taxon>Streptosporangiaceae</taxon>
        <taxon>Nonomuraea</taxon>
    </lineage>
</organism>
<proteinExistence type="predicted"/>
<reference evidence="2 3" key="1">
    <citation type="submission" date="2020-08" db="EMBL/GenBank/DDBJ databases">
        <title>Sequencing the genomes of 1000 actinobacteria strains.</title>
        <authorList>
            <person name="Klenk H.-P."/>
        </authorList>
    </citation>
    <scope>NUCLEOTIDE SEQUENCE [LARGE SCALE GENOMIC DNA]</scope>
    <source>
        <strain evidence="2 3">DSM 44320</strain>
    </source>
</reference>
<feature type="region of interest" description="Disordered" evidence="1">
    <location>
        <begin position="1"/>
        <end position="63"/>
    </location>
</feature>
<dbReference type="EMBL" id="JACIBV010000003">
    <property type="protein sequence ID" value="MBB3734096.1"/>
    <property type="molecule type" value="Genomic_DNA"/>
</dbReference>
<dbReference type="Proteomes" id="UP000579945">
    <property type="component" value="Unassembled WGS sequence"/>
</dbReference>
<evidence type="ECO:0000313" key="2">
    <source>
        <dbReference type="EMBL" id="MBB3734096.1"/>
    </source>
</evidence>
<protein>
    <submittedName>
        <fullName evidence="2">Uncharacterized protein</fullName>
    </submittedName>
</protein>